<dbReference type="GO" id="GO:0005634">
    <property type="term" value="C:nucleus"/>
    <property type="evidence" value="ECO:0007669"/>
    <property type="project" value="TreeGrafter"/>
</dbReference>
<evidence type="ECO:0000259" key="8">
    <source>
        <dbReference type="PROSITE" id="PS51999"/>
    </source>
</evidence>
<dbReference type="OrthoDB" id="289038at2759"/>
<dbReference type="GO" id="GO:0005829">
    <property type="term" value="C:cytosol"/>
    <property type="evidence" value="ECO:0007669"/>
    <property type="project" value="TreeGrafter"/>
</dbReference>
<evidence type="ECO:0000256" key="5">
    <source>
        <dbReference type="RuleBase" id="RU366025"/>
    </source>
</evidence>
<comment type="similarity">
    <text evidence="5">Belongs to the peptidase C19 family.</text>
</comment>
<dbReference type="Proteomes" id="UP000030762">
    <property type="component" value="Unassembled WGS sequence"/>
</dbReference>
<feature type="domain" description="USP" evidence="7">
    <location>
        <begin position="394"/>
        <end position="802"/>
    </location>
</feature>
<evidence type="ECO:0000256" key="2">
    <source>
        <dbReference type="ARBA" id="ARBA00022771"/>
    </source>
</evidence>
<feature type="region of interest" description="Disordered" evidence="6">
    <location>
        <begin position="120"/>
        <end position="139"/>
    </location>
</feature>
<dbReference type="PROSITE" id="PS50235">
    <property type="entry name" value="USP_3"/>
    <property type="match status" value="1"/>
</dbReference>
<dbReference type="GO" id="GO:0008270">
    <property type="term" value="F:zinc ion binding"/>
    <property type="evidence" value="ECO:0007669"/>
    <property type="project" value="UniProtKB-KW"/>
</dbReference>
<dbReference type="GO" id="GO:0006508">
    <property type="term" value="P:proteolysis"/>
    <property type="evidence" value="ECO:0007669"/>
    <property type="project" value="UniProtKB-KW"/>
</dbReference>
<dbReference type="PANTHER" id="PTHR24006">
    <property type="entry name" value="UBIQUITIN CARBOXYL-TERMINAL HYDROLASE"/>
    <property type="match status" value="1"/>
</dbReference>
<gene>
    <name evidence="9" type="ORF">SDRG_14176</name>
</gene>
<evidence type="ECO:0000256" key="3">
    <source>
        <dbReference type="ARBA" id="ARBA00022833"/>
    </source>
</evidence>
<sequence>MAPTQQRADCTSPVVVDGRPAEAWVEISVETGNARLRSGEAFIWLQHATVEATTTGGPVVEVSVADKKKHVMKFQMKKALWKSSSGRGFHAALTKTIDDLAKPTMKMRLAFRKKLVAHKEEPPVVDEPPPPPPSAIPATIKKDEPMLSFGSPVRKKVPSILQQSPSRVHPRLSLSPSSPRKQPDYSTTKSPFRSPFGKNTAQKRWLSPSAAHPTPTRAKTFDDDDDDDEMRGGLDSPSPVRKVRPMGDRMRELDAMLYSPKGKTRLIPTKLLMDLSSPPPPPTKASPVRRLPPKLNLDAAPSHPTMTTPSKRAESPLVATTPKASPTPSTKDLPPVIETKTKTNATNPIEVLDDDDDVDKVTEKKPVAKDGFSELLLGAKRQAAAANPVAKSQQGLVNLGNTCYMNAVLQALLSLQAFVSTLRDDAWVTSLTKVPLPKGHWQVKAVKDAYDFYLVFKTMIKGHVQSAHLDPSPMKAVVGKRAQAFANNAQQDAHEFLMNVLNELEADMKGVVQSQLDVLSQDAAEKKASKQSLHQYFGDDTAMAAHPTLSPTDVEALLPTTTYFRTTVTQTLTCASCAYRRHVQETFRELSLDFPAVAPRKPAPLCKCQKPVKRLITKKDGTNKGRPFIKCNQFPQCDFFAWDDAPPEPPAPALDVPQLLTTHFQTHTVDLKCEKCEHGSSATVNATITHAPPILVLHLKRFEISTASMTLVKRNDVVVAPTSVDLSAFQASDAKRTPTYRLKSIVRHLGRTAGEGHYITDVHNQSTKWTRYNDALVTEVDQAAVLTGPGAETGYLLFYVAETTSKGFGRSG</sequence>
<dbReference type="Pfam" id="PF00443">
    <property type="entry name" value="UCH"/>
    <property type="match status" value="1"/>
</dbReference>
<feature type="domain" description="GRF-type" evidence="8">
    <location>
        <begin position="606"/>
        <end position="646"/>
    </location>
</feature>
<evidence type="ECO:0000256" key="4">
    <source>
        <dbReference type="PROSITE-ProRule" id="PRU01343"/>
    </source>
</evidence>
<protein>
    <recommendedName>
        <fullName evidence="5">Ubiquitin carboxyl-terminal hydrolase</fullName>
        <ecNumber evidence="5">3.4.19.12</ecNumber>
    </recommendedName>
</protein>
<keyword evidence="5" id="KW-0833">Ubl conjugation pathway</keyword>
<keyword evidence="2 4" id="KW-0863">Zinc-finger</keyword>
<dbReference type="AlphaFoldDB" id="T0R7M6"/>
<dbReference type="PROSITE" id="PS00973">
    <property type="entry name" value="USP_2"/>
    <property type="match status" value="1"/>
</dbReference>
<dbReference type="InterPro" id="IPR001394">
    <property type="entry name" value="Peptidase_C19_UCH"/>
</dbReference>
<feature type="compositionally biased region" description="Pro residues" evidence="6">
    <location>
        <begin position="125"/>
        <end position="135"/>
    </location>
</feature>
<keyword evidence="1" id="KW-0479">Metal-binding</keyword>
<evidence type="ECO:0000256" key="6">
    <source>
        <dbReference type="SAM" id="MobiDB-lite"/>
    </source>
</evidence>
<evidence type="ECO:0000313" key="10">
    <source>
        <dbReference type="Proteomes" id="UP000030762"/>
    </source>
</evidence>
<dbReference type="Pfam" id="PF06839">
    <property type="entry name" value="Zn_ribbon_GRF"/>
    <property type="match status" value="1"/>
</dbReference>
<dbReference type="SUPFAM" id="SSF54001">
    <property type="entry name" value="Cysteine proteinases"/>
    <property type="match status" value="1"/>
</dbReference>
<evidence type="ECO:0000256" key="1">
    <source>
        <dbReference type="ARBA" id="ARBA00022723"/>
    </source>
</evidence>
<dbReference type="eggNOG" id="KOG1868">
    <property type="taxonomic scope" value="Eukaryota"/>
</dbReference>
<dbReference type="VEuPathDB" id="FungiDB:SDRG_14176"/>
<accession>T0R7M6</accession>
<name>T0R7M6_SAPDV</name>
<organism evidence="9 10">
    <name type="scientific">Saprolegnia diclina (strain VS20)</name>
    <dbReference type="NCBI Taxonomy" id="1156394"/>
    <lineage>
        <taxon>Eukaryota</taxon>
        <taxon>Sar</taxon>
        <taxon>Stramenopiles</taxon>
        <taxon>Oomycota</taxon>
        <taxon>Saprolegniomycetes</taxon>
        <taxon>Saprolegniales</taxon>
        <taxon>Saprolegniaceae</taxon>
        <taxon>Saprolegnia</taxon>
    </lineage>
</organism>
<dbReference type="Gene3D" id="3.90.70.10">
    <property type="entry name" value="Cysteine proteinases"/>
    <property type="match status" value="1"/>
</dbReference>
<reference evidence="9 10" key="1">
    <citation type="submission" date="2012-04" db="EMBL/GenBank/DDBJ databases">
        <title>The Genome Sequence of Saprolegnia declina VS20.</title>
        <authorList>
            <consortium name="The Broad Institute Genome Sequencing Platform"/>
            <person name="Russ C."/>
            <person name="Nusbaum C."/>
            <person name="Tyler B."/>
            <person name="van West P."/>
            <person name="Dieguez-Uribeondo J."/>
            <person name="de Bruijn I."/>
            <person name="Tripathy S."/>
            <person name="Jiang R."/>
            <person name="Young S.K."/>
            <person name="Zeng Q."/>
            <person name="Gargeya S."/>
            <person name="Fitzgerald M."/>
            <person name="Haas B."/>
            <person name="Abouelleil A."/>
            <person name="Alvarado L."/>
            <person name="Arachchi H.M."/>
            <person name="Berlin A."/>
            <person name="Chapman S.B."/>
            <person name="Goldberg J."/>
            <person name="Griggs A."/>
            <person name="Gujja S."/>
            <person name="Hansen M."/>
            <person name="Howarth C."/>
            <person name="Imamovic A."/>
            <person name="Larimer J."/>
            <person name="McCowen C."/>
            <person name="Montmayeur A."/>
            <person name="Murphy C."/>
            <person name="Neiman D."/>
            <person name="Pearson M."/>
            <person name="Priest M."/>
            <person name="Roberts A."/>
            <person name="Saif S."/>
            <person name="Shea T."/>
            <person name="Sisk P."/>
            <person name="Sykes S."/>
            <person name="Wortman J."/>
            <person name="Nusbaum C."/>
            <person name="Birren B."/>
        </authorList>
    </citation>
    <scope>NUCLEOTIDE SEQUENCE [LARGE SCALE GENOMIC DNA]</scope>
    <source>
        <strain evidence="9 10">VS20</strain>
    </source>
</reference>
<dbReference type="InterPro" id="IPR028889">
    <property type="entry name" value="USP"/>
</dbReference>
<keyword evidence="5" id="KW-0378">Hydrolase</keyword>
<feature type="region of interest" description="Disordered" evidence="6">
    <location>
        <begin position="146"/>
        <end position="248"/>
    </location>
</feature>
<dbReference type="InterPro" id="IPR050164">
    <property type="entry name" value="Peptidase_C19"/>
</dbReference>
<dbReference type="PANTHER" id="PTHR24006:SF827">
    <property type="entry name" value="UBIQUITIN CARBOXYL-TERMINAL HYDROLASE 34"/>
    <property type="match status" value="1"/>
</dbReference>
<dbReference type="InterPro" id="IPR010666">
    <property type="entry name" value="Znf_GRF"/>
</dbReference>
<feature type="compositionally biased region" description="Polar residues" evidence="6">
    <location>
        <begin position="184"/>
        <end position="202"/>
    </location>
</feature>
<dbReference type="PROSITE" id="PS00972">
    <property type="entry name" value="USP_1"/>
    <property type="match status" value="1"/>
</dbReference>
<feature type="region of interest" description="Disordered" evidence="6">
    <location>
        <begin position="275"/>
        <end position="336"/>
    </location>
</feature>
<dbReference type="EMBL" id="JH767199">
    <property type="protein sequence ID" value="EQC28083.1"/>
    <property type="molecule type" value="Genomic_DNA"/>
</dbReference>
<dbReference type="GeneID" id="19954903"/>
<dbReference type="GO" id="GO:0004843">
    <property type="term" value="F:cysteine-type deubiquitinase activity"/>
    <property type="evidence" value="ECO:0007669"/>
    <property type="project" value="UniProtKB-UniRule"/>
</dbReference>
<dbReference type="RefSeq" id="XP_008618508.1">
    <property type="nucleotide sequence ID" value="XM_008620286.1"/>
</dbReference>
<keyword evidence="5" id="KW-0645">Protease</keyword>
<dbReference type="InterPro" id="IPR018200">
    <property type="entry name" value="USP_CS"/>
</dbReference>
<keyword evidence="10" id="KW-1185">Reference proteome</keyword>
<dbReference type="InterPro" id="IPR038765">
    <property type="entry name" value="Papain-like_cys_pep_sf"/>
</dbReference>
<dbReference type="PROSITE" id="PS51999">
    <property type="entry name" value="ZF_GRF"/>
    <property type="match status" value="1"/>
</dbReference>
<dbReference type="InParanoid" id="T0R7M6"/>
<keyword evidence="5" id="KW-0788">Thiol protease</keyword>
<dbReference type="CDD" id="cd02257">
    <property type="entry name" value="Peptidase_C19"/>
    <property type="match status" value="1"/>
</dbReference>
<proteinExistence type="inferred from homology"/>
<comment type="catalytic activity">
    <reaction evidence="5">
        <text>Thiol-dependent hydrolysis of ester, thioester, amide, peptide and isopeptide bonds formed by the C-terminal Gly of ubiquitin (a 76-residue protein attached to proteins as an intracellular targeting signal).</text>
        <dbReference type="EC" id="3.4.19.12"/>
    </reaction>
</comment>
<evidence type="ECO:0000259" key="7">
    <source>
        <dbReference type="PROSITE" id="PS50235"/>
    </source>
</evidence>
<feature type="compositionally biased region" description="Low complexity" evidence="6">
    <location>
        <begin position="319"/>
        <end position="331"/>
    </location>
</feature>
<dbReference type="OMA" id="QAYRSQE"/>
<feature type="compositionally biased region" description="Low complexity" evidence="6">
    <location>
        <begin position="164"/>
        <end position="180"/>
    </location>
</feature>
<keyword evidence="3" id="KW-0862">Zinc</keyword>
<dbReference type="EC" id="3.4.19.12" evidence="5"/>
<evidence type="ECO:0000313" key="9">
    <source>
        <dbReference type="EMBL" id="EQC28083.1"/>
    </source>
</evidence>
<dbReference type="STRING" id="1156394.T0R7M6"/>
<dbReference type="GO" id="GO:0016579">
    <property type="term" value="P:protein deubiquitination"/>
    <property type="evidence" value="ECO:0007669"/>
    <property type="project" value="InterPro"/>
</dbReference>